<organism evidence="1 2">
    <name type="scientific">Dokdonella soli</name>
    <dbReference type="NCBI Taxonomy" id="529810"/>
    <lineage>
        <taxon>Bacteria</taxon>
        <taxon>Pseudomonadati</taxon>
        <taxon>Pseudomonadota</taxon>
        <taxon>Gammaproteobacteria</taxon>
        <taxon>Lysobacterales</taxon>
        <taxon>Rhodanobacteraceae</taxon>
        <taxon>Dokdonella</taxon>
    </lineage>
</organism>
<keyword evidence="2" id="KW-1185">Reference proteome</keyword>
<proteinExistence type="predicted"/>
<evidence type="ECO:0000313" key="2">
    <source>
        <dbReference type="Proteomes" id="UP001501523"/>
    </source>
</evidence>
<reference evidence="1 2" key="1">
    <citation type="journal article" date="2019" name="Int. J. Syst. Evol. Microbiol.">
        <title>The Global Catalogue of Microorganisms (GCM) 10K type strain sequencing project: providing services to taxonomists for standard genome sequencing and annotation.</title>
        <authorList>
            <consortium name="The Broad Institute Genomics Platform"/>
            <consortium name="The Broad Institute Genome Sequencing Center for Infectious Disease"/>
            <person name="Wu L."/>
            <person name="Ma J."/>
        </authorList>
    </citation>
    <scope>NUCLEOTIDE SEQUENCE [LARGE SCALE GENOMIC DNA]</scope>
    <source>
        <strain evidence="1 2">JCM 15421</strain>
    </source>
</reference>
<evidence type="ECO:0008006" key="3">
    <source>
        <dbReference type="Google" id="ProtNLM"/>
    </source>
</evidence>
<evidence type="ECO:0000313" key="1">
    <source>
        <dbReference type="EMBL" id="GAA0720983.1"/>
    </source>
</evidence>
<sequence length="355" mass="39110">MKFFTTRFAPATERCHAFRRRLIALVAWALVAPCAYADRLASPLELIYQPTNSLITGKLIEINPAGRLVFVRGQVLSGEDHPPERIDVRVSASLLSQVKLNQDYILAYTAYISSPMQAEKMIRNPDGPRLLVSNGLEPALFRDTAPIRALLRLGSSEHGRESRRTLDALLDALGGADPALQNLAAAEIALNEDLRARIRATDRGRVETFVRNAEAPPAARTTLLELAAREPARFGEGWWLDVAQGLVAGMPLDGYAAASDGRGGLVRSALGLLDRRSVKLPSSALIRWVRSDSSAIAEVALLMLRRQAPEQERPAIEAALADPHLPTEMRAFLSDHLRRLDLLEERLRAQREGSR</sequence>
<name>A0ABN1ITE7_9GAMM</name>
<gene>
    <name evidence="1" type="ORF">GCM10009105_30920</name>
</gene>
<comment type="caution">
    <text evidence="1">The sequence shown here is derived from an EMBL/GenBank/DDBJ whole genome shotgun (WGS) entry which is preliminary data.</text>
</comment>
<dbReference type="RefSeq" id="WP_343792741.1">
    <property type="nucleotide sequence ID" value="NZ_BAAAEU010000024.1"/>
</dbReference>
<dbReference type="Proteomes" id="UP001501523">
    <property type="component" value="Unassembled WGS sequence"/>
</dbReference>
<accession>A0ABN1ITE7</accession>
<dbReference type="EMBL" id="BAAAEU010000024">
    <property type="protein sequence ID" value="GAA0720983.1"/>
    <property type="molecule type" value="Genomic_DNA"/>
</dbReference>
<protein>
    <recommendedName>
        <fullName evidence="3">MCE family protein</fullName>
    </recommendedName>
</protein>